<evidence type="ECO:0000256" key="10">
    <source>
        <dbReference type="SAM" id="Phobius"/>
    </source>
</evidence>
<protein>
    <recommendedName>
        <fullName evidence="2">undecaprenyl-diphosphate phosphatase</fullName>
        <ecNumber evidence="2">3.6.1.27</ecNumber>
    </recommendedName>
    <alternativeName>
        <fullName evidence="8">Undecaprenyl pyrophosphate phosphatase</fullName>
    </alternativeName>
</protein>
<dbReference type="EMBL" id="PIPM01000011">
    <property type="protein sequence ID" value="RUO29514.1"/>
    <property type="molecule type" value="Genomic_DNA"/>
</dbReference>
<evidence type="ECO:0000313" key="12">
    <source>
        <dbReference type="EMBL" id="RUO29514.1"/>
    </source>
</evidence>
<feature type="domain" description="Phosphatidic acid phosphatase type 2/haloperoxidase" evidence="11">
    <location>
        <begin position="60"/>
        <end position="170"/>
    </location>
</feature>
<dbReference type="GO" id="GO:0005886">
    <property type="term" value="C:plasma membrane"/>
    <property type="evidence" value="ECO:0007669"/>
    <property type="project" value="UniProtKB-SubCell"/>
</dbReference>
<evidence type="ECO:0000256" key="5">
    <source>
        <dbReference type="ARBA" id="ARBA00022801"/>
    </source>
</evidence>
<evidence type="ECO:0000256" key="2">
    <source>
        <dbReference type="ARBA" id="ARBA00012374"/>
    </source>
</evidence>
<keyword evidence="7 10" id="KW-0472">Membrane</keyword>
<dbReference type="PANTHER" id="PTHR14969:SF62">
    <property type="entry name" value="DECAPRENYLPHOSPHORYL-5-PHOSPHORIBOSE PHOSPHATASE RV3807C-RELATED"/>
    <property type="match status" value="1"/>
</dbReference>
<feature type="transmembrane region" description="Helical" evidence="10">
    <location>
        <begin position="155"/>
        <end position="177"/>
    </location>
</feature>
<dbReference type="SUPFAM" id="SSF48317">
    <property type="entry name" value="Acid phosphatase/Vanadium-dependent haloperoxidase"/>
    <property type="match status" value="1"/>
</dbReference>
<keyword evidence="3" id="KW-1003">Cell membrane</keyword>
<dbReference type="EC" id="3.6.1.27" evidence="2"/>
<evidence type="ECO:0000256" key="7">
    <source>
        <dbReference type="ARBA" id="ARBA00023136"/>
    </source>
</evidence>
<comment type="caution">
    <text evidence="12">The sequence shown here is derived from an EMBL/GenBank/DDBJ whole genome shotgun (WGS) entry which is preliminary data.</text>
</comment>
<feature type="transmembrane region" description="Helical" evidence="10">
    <location>
        <begin position="33"/>
        <end position="53"/>
    </location>
</feature>
<evidence type="ECO:0000313" key="13">
    <source>
        <dbReference type="Proteomes" id="UP000288405"/>
    </source>
</evidence>
<dbReference type="OrthoDB" id="9780507at2"/>
<dbReference type="Pfam" id="PF01569">
    <property type="entry name" value="PAP2"/>
    <property type="match status" value="1"/>
</dbReference>
<evidence type="ECO:0000256" key="3">
    <source>
        <dbReference type="ARBA" id="ARBA00022475"/>
    </source>
</evidence>
<dbReference type="Proteomes" id="UP000288405">
    <property type="component" value="Unassembled WGS sequence"/>
</dbReference>
<evidence type="ECO:0000259" key="11">
    <source>
        <dbReference type="SMART" id="SM00014"/>
    </source>
</evidence>
<dbReference type="InterPro" id="IPR036938">
    <property type="entry name" value="PAP2/HPO_sf"/>
</dbReference>
<keyword evidence="13" id="KW-1185">Reference proteome</keyword>
<evidence type="ECO:0000256" key="1">
    <source>
        <dbReference type="ARBA" id="ARBA00004651"/>
    </source>
</evidence>
<evidence type="ECO:0000256" key="9">
    <source>
        <dbReference type="ARBA" id="ARBA00047594"/>
    </source>
</evidence>
<comment type="catalytic activity">
    <reaction evidence="9">
        <text>di-trans,octa-cis-undecaprenyl diphosphate + H2O = di-trans,octa-cis-undecaprenyl phosphate + phosphate + H(+)</text>
        <dbReference type="Rhea" id="RHEA:28094"/>
        <dbReference type="ChEBI" id="CHEBI:15377"/>
        <dbReference type="ChEBI" id="CHEBI:15378"/>
        <dbReference type="ChEBI" id="CHEBI:43474"/>
        <dbReference type="ChEBI" id="CHEBI:58405"/>
        <dbReference type="ChEBI" id="CHEBI:60392"/>
        <dbReference type="EC" id="3.6.1.27"/>
    </reaction>
</comment>
<gene>
    <name evidence="12" type="ORF">CWE11_09710</name>
</gene>
<keyword evidence="4 10" id="KW-0812">Transmembrane</keyword>
<feature type="transmembrane region" description="Helical" evidence="10">
    <location>
        <begin position="59"/>
        <end position="79"/>
    </location>
</feature>
<proteinExistence type="predicted"/>
<dbReference type="PANTHER" id="PTHR14969">
    <property type="entry name" value="SPHINGOSINE-1-PHOSPHATE PHOSPHOHYDROLASE"/>
    <property type="match status" value="1"/>
</dbReference>
<evidence type="ECO:0000256" key="8">
    <source>
        <dbReference type="ARBA" id="ARBA00032707"/>
    </source>
</evidence>
<accession>A0A432WBR2</accession>
<dbReference type="RefSeq" id="WP_126777423.1">
    <property type="nucleotide sequence ID" value="NZ_PIPM01000011.1"/>
</dbReference>
<reference evidence="12 13" key="1">
    <citation type="journal article" date="2011" name="Front. Microbiol.">
        <title>Genomic signatures of strain selection and enhancement in Bacillus atrophaeus var. globigii, a historical biowarfare simulant.</title>
        <authorList>
            <person name="Gibbons H.S."/>
            <person name="Broomall S.M."/>
            <person name="McNew L.A."/>
            <person name="Daligault H."/>
            <person name="Chapman C."/>
            <person name="Bruce D."/>
            <person name="Karavis M."/>
            <person name="Krepps M."/>
            <person name="McGregor P.A."/>
            <person name="Hong C."/>
            <person name="Park K.H."/>
            <person name="Akmal A."/>
            <person name="Feldman A."/>
            <person name="Lin J.S."/>
            <person name="Chang W.E."/>
            <person name="Higgs B.W."/>
            <person name="Demirev P."/>
            <person name="Lindquist J."/>
            <person name="Liem A."/>
            <person name="Fochler E."/>
            <person name="Read T.D."/>
            <person name="Tapia R."/>
            <person name="Johnson S."/>
            <person name="Bishop-Lilly K.A."/>
            <person name="Detter C."/>
            <person name="Han C."/>
            <person name="Sozhamannan S."/>
            <person name="Rosenzweig C.N."/>
            <person name="Skowronski E.W."/>
        </authorList>
    </citation>
    <scope>NUCLEOTIDE SEQUENCE [LARGE SCALE GENOMIC DNA]</scope>
    <source>
        <strain evidence="12 13">GYP-17</strain>
    </source>
</reference>
<sequence length="178" mass="19558">MRWLAPIQRADEAAFYWLSTQLRRPTGGTLARWISRSGDGYGYLIACLLAFALQDPDATLLLILLLAAFLVEIPVYWVLKNTLRRTRPYERVKHFTSLIQASDKFSFPSGHTTAAFMFAGICAVIMPSLALWVYLWAVAIGLSRIALGVHYPTDIVAGALLGSGLATFVLSFAAGYLG</sequence>
<evidence type="ECO:0000256" key="6">
    <source>
        <dbReference type="ARBA" id="ARBA00022989"/>
    </source>
</evidence>
<dbReference type="GO" id="GO:0050380">
    <property type="term" value="F:undecaprenyl-diphosphatase activity"/>
    <property type="evidence" value="ECO:0007669"/>
    <property type="project" value="UniProtKB-EC"/>
</dbReference>
<dbReference type="AlphaFoldDB" id="A0A432WBR2"/>
<name>A0A432WBR2_9GAMM</name>
<keyword evidence="5" id="KW-0378">Hydrolase</keyword>
<evidence type="ECO:0000256" key="4">
    <source>
        <dbReference type="ARBA" id="ARBA00022692"/>
    </source>
</evidence>
<dbReference type="InterPro" id="IPR000326">
    <property type="entry name" value="PAP2/HPO"/>
</dbReference>
<keyword evidence="6 10" id="KW-1133">Transmembrane helix</keyword>
<feature type="transmembrane region" description="Helical" evidence="10">
    <location>
        <begin position="114"/>
        <end position="135"/>
    </location>
</feature>
<comment type="subcellular location">
    <subcellularLocation>
        <location evidence="1">Cell membrane</location>
        <topology evidence="1">Multi-pass membrane protein</topology>
    </subcellularLocation>
</comment>
<organism evidence="12 13">
    <name type="scientific">Aliidiomarina sanyensis</name>
    <dbReference type="NCBI Taxonomy" id="1249555"/>
    <lineage>
        <taxon>Bacteria</taxon>
        <taxon>Pseudomonadati</taxon>
        <taxon>Pseudomonadota</taxon>
        <taxon>Gammaproteobacteria</taxon>
        <taxon>Alteromonadales</taxon>
        <taxon>Idiomarinaceae</taxon>
        <taxon>Aliidiomarina</taxon>
    </lineage>
</organism>
<dbReference type="Gene3D" id="1.20.144.10">
    <property type="entry name" value="Phosphatidic acid phosphatase type 2/haloperoxidase"/>
    <property type="match status" value="1"/>
</dbReference>
<dbReference type="SMART" id="SM00014">
    <property type="entry name" value="acidPPc"/>
    <property type="match status" value="1"/>
</dbReference>
<dbReference type="CDD" id="cd01610">
    <property type="entry name" value="PAP2_like"/>
    <property type="match status" value="1"/>
</dbReference>